<dbReference type="PANTHER" id="PTHR10366">
    <property type="entry name" value="NAD DEPENDENT EPIMERASE/DEHYDRATASE"/>
    <property type="match status" value="1"/>
</dbReference>
<comment type="similarity">
    <text evidence="3">Belongs to the NAD(P)-dependent epimerase/dehydratase family. Dihydroflavonol-4-reductase subfamily.</text>
</comment>
<protein>
    <recommendedName>
        <fullName evidence="4">NAD-dependent epimerase/dehydratase domain-containing protein</fullName>
    </recommendedName>
</protein>
<organism evidence="5 6">
    <name type="scientific">Eucalyptus globulus</name>
    <name type="common">Tasmanian blue gum</name>
    <dbReference type="NCBI Taxonomy" id="34317"/>
    <lineage>
        <taxon>Eukaryota</taxon>
        <taxon>Viridiplantae</taxon>
        <taxon>Streptophyta</taxon>
        <taxon>Embryophyta</taxon>
        <taxon>Tracheophyta</taxon>
        <taxon>Spermatophyta</taxon>
        <taxon>Magnoliopsida</taxon>
        <taxon>eudicotyledons</taxon>
        <taxon>Gunneridae</taxon>
        <taxon>Pentapetalae</taxon>
        <taxon>rosids</taxon>
        <taxon>malvids</taxon>
        <taxon>Myrtales</taxon>
        <taxon>Myrtaceae</taxon>
        <taxon>Myrtoideae</taxon>
        <taxon>Eucalypteae</taxon>
        <taxon>Eucalyptus</taxon>
    </lineage>
</organism>
<feature type="domain" description="NAD-dependent epimerase/dehydratase" evidence="4">
    <location>
        <begin position="5"/>
        <end position="250"/>
    </location>
</feature>
<keyword evidence="6" id="KW-1185">Reference proteome</keyword>
<accession>A0ABD3K3H1</accession>
<dbReference type="InterPro" id="IPR036291">
    <property type="entry name" value="NAD(P)-bd_dom_sf"/>
</dbReference>
<dbReference type="GO" id="GO:0016491">
    <property type="term" value="F:oxidoreductase activity"/>
    <property type="evidence" value="ECO:0007669"/>
    <property type="project" value="UniProtKB-KW"/>
</dbReference>
<evidence type="ECO:0000313" key="6">
    <source>
        <dbReference type="Proteomes" id="UP001634007"/>
    </source>
</evidence>
<evidence type="ECO:0000256" key="1">
    <source>
        <dbReference type="ARBA" id="ARBA00022857"/>
    </source>
</evidence>
<evidence type="ECO:0000256" key="3">
    <source>
        <dbReference type="ARBA" id="ARBA00023445"/>
    </source>
</evidence>
<dbReference type="InterPro" id="IPR050425">
    <property type="entry name" value="NAD(P)_dehydrat-like"/>
</dbReference>
<dbReference type="EMBL" id="JBJKBG010000006">
    <property type="protein sequence ID" value="KAL3734455.1"/>
    <property type="molecule type" value="Genomic_DNA"/>
</dbReference>
<evidence type="ECO:0000256" key="2">
    <source>
        <dbReference type="ARBA" id="ARBA00023002"/>
    </source>
</evidence>
<dbReference type="InterPro" id="IPR001509">
    <property type="entry name" value="Epimerase_deHydtase"/>
</dbReference>
<dbReference type="Pfam" id="PF01370">
    <property type="entry name" value="Epimerase"/>
    <property type="match status" value="1"/>
</dbReference>
<dbReference type="SUPFAM" id="SSF51735">
    <property type="entry name" value="NAD(P)-binding Rossmann-fold domains"/>
    <property type="match status" value="1"/>
</dbReference>
<name>A0ABD3K3H1_EUCGL</name>
<comment type="caution">
    <text evidence="5">The sequence shown here is derived from an EMBL/GenBank/DDBJ whole genome shotgun (WGS) entry which is preliminary data.</text>
</comment>
<reference evidence="5 6" key="1">
    <citation type="submission" date="2024-11" db="EMBL/GenBank/DDBJ databases">
        <title>Chromosome-level genome assembly of Eucalyptus globulus Labill. provides insights into its genome evolution.</title>
        <authorList>
            <person name="Li X."/>
        </authorList>
    </citation>
    <scope>NUCLEOTIDE SEQUENCE [LARGE SCALE GENOMIC DNA]</scope>
    <source>
        <strain evidence="5">CL2024</strain>
        <tissue evidence="5">Fresh tender leaves</tissue>
    </source>
</reference>
<proteinExistence type="inferred from homology"/>
<evidence type="ECO:0000259" key="4">
    <source>
        <dbReference type="Pfam" id="PF01370"/>
    </source>
</evidence>
<dbReference type="FunFam" id="3.40.50.720:FF:000085">
    <property type="entry name" value="Dihydroflavonol reductase"/>
    <property type="match status" value="1"/>
</dbReference>
<sequence>MEERVCVTGAGGFIASWVVKGVHDNQNFYCVSPLQRLHRKHDRLNKFENASENLKLFEADLLDYDSLRAAIEGCTGVLHVASPVPSSSIQNPEIELLDPAVTGTLNVLKACCEAKVKRVVYVSSISAIVMNPMWPKKRVKDETCWLDKEYCITTKNWYGLSKREAESGAVKLVNENGLDKVSICPALVFGPFLQPTVNASSLVLVKLIEGTYMRLVDDGNDSMPNKLRNIVDVRDVAAAVFLGYENPEAEERYICTAHAIKTCDLVVKLRSLYPNYSYPQNVVQMLHLELNLCDSLHGL</sequence>
<keyword evidence="2" id="KW-0560">Oxidoreductase</keyword>
<keyword evidence="1" id="KW-0521">NADP</keyword>
<dbReference type="Proteomes" id="UP001634007">
    <property type="component" value="Unassembled WGS sequence"/>
</dbReference>
<dbReference type="Gene3D" id="3.40.50.720">
    <property type="entry name" value="NAD(P)-binding Rossmann-like Domain"/>
    <property type="match status" value="1"/>
</dbReference>
<dbReference type="AlphaFoldDB" id="A0ABD3K3H1"/>
<evidence type="ECO:0000313" key="5">
    <source>
        <dbReference type="EMBL" id="KAL3734455.1"/>
    </source>
</evidence>
<dbReference type="CDD" id="cd08958">
    <property type="entry name" value="FR_SDR_e"/>
    <property type="match status" value="1"/>
</dbReference>
<dbReference type="PANTHER" id="PTHR10366:SF776">
    <property type="entry name" value="NAD(P)-BINDING ROSSMANN-FOLD SUPERFAMILY PROTEIN"/>
    <property type="match status" value="1"/>
</dbReference>
<gene>
    <name evidence="5" type="ORF">ACJRO7_023759</name>
</gene>